<protein>
    <submittedName>
        <fullName evidence="1">Uncharacterized protein</fullName>
    </submittedName>
</protein>
<reference evidence="1" key="1">
    <citation type="submission" date="2022-04" db="EMBL/GenBank/DDBJ databases">
        <authorList>
            <person name="Ren T."/>
        </authorList>
    </citation>
    <scope>NUCLEOTIDE SEQUENCE</scope>
    <source>
        <strain evidence="1">F63249</strain>
    </source>
</reference>
<keyword evidence="2" id="KW-1185">Reference proteome</keyword>
<evidence type="ECO:0000313" key="2">
    <source>
        <dbReference type="Proteomes" id="UP001203687"/>
    </source>
</evidence>
<feature type="non-terminal residue" evidence="1">
    <location>
        <position position="1"/>
    </location>
</feature>
<evidence type="ECO:0000313" key="1">
    <source>
        <dbReference type="EMBL" id="MCK8482391.1"/>
    </source>
</evidence>
<dbReference type="RefSeq" id="WP_248414093.1">
    <property type="nucleotide sequence ID" value="NZ_JALPQF010000115.1"/>
</dbReference>
<sequence>VYEICDDEMDDDNDPTNNSAQFDLATQNDLILDGQDPLNYIVSYYESEADAELGVNPLPLLYENLVNPQVIWARVDNDIPDGAGMDTSICYAVAPLTLQVNPLPVFDLEDSYI</sequence>
<dbReference type="EMBL" id="JALPQF010000115">
    <property type="protein sequence ID" value="MCK8482391.1"/>
    <property type="molecule type" value="Genomic_DNA"/>
</dbReference>
<comment type="caution">
    <text evidence="1">The sequence shown here is derived from an EMBL/GenBank/DDBJ whole genome shotgun (WGS) entry which is preliminary data.</text>
</comment>
<name>A0ABT0HDD5_9FLAO</name>
<feature type="non-terminal residue" evidence="1">
    <location>
        <position position="113"/>
    </location>
</feature>
<proteinExistence type="predicted"/>
<accession>A0ABT0HDD5</accession>
<dbReference type="Proteomes" id="UP001203687">
    <property type="component" value="Unassembled WGS sequence"/>
</dbReference>
<gene>
    <name evidence="1" type="ORF">MUY34_17330</name>
</gene>
<organism evidence="1 2">
    <name type="scientific">Psychroserpens algicola</name>
    <dbReference type="NCBI Taxonomy" id="1719034"/>
    <lineage>
        <taxon>Bacteria</taxon>
        <taxon>Pseudomonadati</taxon>
        <taxon>Bacteroidota</taxon>
        <taxon>Flavobacteriia</taxon>
        <taxon>Flavobacteriales</taxon>
        <taxon>Flavobacteriaceae</taxon>
        <taxon>Psychroserpens</taxon>
    </lineage>
</organism>